<gene>
    <name evidence="1" type="ORF">DFH08DRAFT_832129</name>
</gene>
<accession>A0AAD7F6Q0</accession>
<dbReference type="AlphaFoldDB" id="A0AAD7F6Q0"/>
<sequence>MFNFLPMFNARRDSPSGPLFEFPCPFTLLALLMQYLISRDNWTVQPSTKTSRTRGRRPRRRKSVHIHLPLTFLFLFGAFAHRYPRECNSDCVHRGLRTRAHVGKYRKHTHSNYVVVNPGSEVLPSFRALLRLYIYLFSPNSGPERCMARAVDESVCGRRRPPANGS</sequence>
<name>A0AAD7F6Q0_9AGAR</name>
<comment type="caution">
    <text evidence="1">The sequence shown here is derived from an EMBL/GenBank/DDBJ whole genome shotgun (WGS) entry which is preliminary data.</text>
</comment>
<dbReference type="EMBL" id="JARIHO010000001">
    <property type="protein sequence ID" value="KAJ7368738.1"/>
    <property type="molecule type" value="Genomic_DNA"/>
</dbReference>
<evidence type="ECO:0000313" key="1">
    <source>
        <dbReference type="EMBL" id="KAJ7368738.1"/>
    </source>
</evidence>
<evidence type="ECO:0000313" key="2">
    <source>
        <dbReference type="Proteomes" id="UP001218218"/>
    </source>
</evidence>
<keyword evidence="2" id="KW-1185">Reference proteome</keyword>
<dbReference type="Proteomes" id="UP001218218">
    <property type="component" value="Unassembled WGS sequence"/>
</dbReference>
<proteinExistence type="predicted"/>
<organism evidence="1 2">
    <name type="scientific">Mycena albidolilacea</name>
    <dbReference type="NCBI Taxonomy" id="1033008"/>
    <lineage>
        <taxon>Eukaryota</taxon>
        <taxon>Fungi</taxon>
        <taxon>Dikarya</taxon>
        <taxon>Basidiomycota</taxon>
        <taxon>Agaricomycotina</taxon>
        <taxon>Agaricomycetes</taxon>
        <taxon>Agaricomycetidae</taxon>
        <taxon>Agaricales</taxon>
        <taxon>Marasmiineae</taxon>
        <taxon>Mycenaceae</taxon>
        <taxon>Mycena</taxon>
    </lineage>
</organism>
<protein>
    <submittedName>
        <fullName evidence="1">Uncharacterized protein</fullName>
    </submittedName>
</protein>
<reference evidence="1" key="1">
    <citation type="submission" date="2023-03" db="EMBL/GenBank/DDBJ databases">
        <title>Massive genome expansion in bonnet fungi (Mycena s.s.) driven by repeated elements and novel gene families across ecological guilds.</title>
        <authorList>
            <consortium name="Lawrence Berkeley National Laboratory"/>
            <person name="Harder C.B."/>
            <person name="Miyauchi S."/>
            <person name="Viragh M."/>
            <person name="Kuo A."/>
            <person name="Thoen E."/>
            <person name="Andreopoulos B."/>
            <person name="Lu D."/>
            <person name="Skrede I."/>
            <person name="Drula E."/>
            <person name="Henrissat B."/>
            <person name="Morin E."/>
            <person name="Kohler A."/>
            <person name="Barry K."/>
            <person name="LaButti K."/>
            <person name="Morin E."/>
            <person name="Salamov A."/>
            <person name="Lipzen A."/>
            <person name="Mereny Z."/>
            <person name="Hegedus B."/>
            <person name="Baldrian P."/>
            <person name="Stursova M."/>
            <person name="Weitz H."/>
            <person name="Taylor A."/>
            <person name="Grigoriev I.V."/>
            <person name="Nagy L.G."/>
            <person name="Martin F."/>
            <person name="Kauserud H."/>
        </authorList>
    </citation>
    <scope>NUCLEOTIDE SEQUENCE</scope>
    <source>
        <strain evidence="1">CBHHK002</strain>
    </source>
</reference>